<dbReference type="PANTHER" id="PTHR46847:SF1">
    <property type="entry name" value="D-ALLOSE-BINDING PERIPLASMIC PROTEIN-RELATED"/>
    <property type="match status" value="1"/>
</dbReference>
<evidence type="ECO:0000256" key="1">
    <source>
        <dbReference type="ARBA" id="ARBA00004196"/>
    </source>
</evidence>
<proteinExistence type="inferred from homology"/>
<gene>
    <name evidence="6" type="ORF">H9742_05450</name>
</gene>
<dbReference type="InterPro" id="IPR028082">
    <property type="entry name" value="Peripla_BP_I"/>
</dbReference>
<evidence type="ECO:0000256" key="2">
    <source>
        <dbReference type="ARBA" id="ARBA00007639"/>
    </source>
</evidence>
<dbReference type="GO" id="GO:0030313">
    <property type="term" value="C:cell envelope"/>
    <property type="evidence" value="ECO:0007669"/>
    <property type="project" value="UniProtKB-SubCell"/>
</dbReference>
<keyword evidence="3 4" id="KW-0732">Signal</keyword>
<comment type="similarity">
    <text evidence="2">Belongs to the bacterial solute-binding protein 2 family.</text>
</comment>
<evidence type="ECO:0000313" key="7">
    <source>
        <dbReference type="Proteomes" id="UP000824265"/>
    </source>
</evidence>
<reference evidence="6" key="2">
    <citation type="submission" date="2021-04" db="EMBL/GenBank/DDBJ databases">
        <authorList>
            <person name="Gilroy R."/>
        </authorList>
    </citation>
    <scope>NUCLEOTIDE SEQUENCE</scope>
    <source>
        <strain evidence="6">CHK195-6426</strain>
    </source>
</reference>
<reference evidence="6" key="1">
    <citation type="journal article" date="2021" name="PeerJ">
        <title>Extensive microbial diversity within the chicken gut microbiome revealed by metagenomics and culture.</title>
        <authorList>
            <person name="Gilroy R."/>
            <person name="Ravi A."/>
            <person name="Getino M."/>
            <person name="Pursley I."/>
            <person name="Horton D.L."/>
            <person name="Alikhan N.F."/>
            <person name="Baker D."/>
            <person name="Gharbi K."/>
            <person name="Hall N."/>
            <person name="Watson M."/>
            <person name="Adriaenssens E.M."/>
            <person name="Foster-Nyarko E."/>
            <person name="Jarju S."/>
            <person name="Secka A."/>
            <person name="Antonio M."/>
            <person name="Oren A."/>
            <person name="Chaudhuri R.R."/>
            <person name="La Ragione R."/>
            <person name="Hildebrand F."/>
            <person name="Pallen M.J."/>
        </authorList>
    </citation>
    <scope>NUCLEOTIDE SEQUENCE</scope>
    <source>
        <strain evidence="6">CHK195-6426</strain>
    </source>
</reference>
<comment type="subcellular location">
    <subcellularLocation>
        <location evidence="1">Cell envelope</location>
    </subcellularLocation>
</comment>
<dbReference type="PANTHER" id="PTHR46847">
    <property type="entry name" value="D-ALLOSE-BINDING PERIPLASMIC PROTEIN-RELATED"/>
    <property type="match status" value="1"/>
</dbReference>
<feature type="chain" id="PRO_5039522983" evidence="4">
    <location>
        <begin position="27"/>
        <end position="321"/>
    </location>
</feature>
<dbReference type="PROSITE" id="PS51257">
    <property type="entry name" value="PROKAR_LIPOPROTEIN"/>
    <property type="match status" value="1"/>
</dbReference>
<sequence length="321" mass="35238">MRKGRKGICLLAVTALVFFVCGCTQGGENRKSYVAVITKSTSSAFWKTVYAGADAAATEYNLSLTLTGPEKEEDYERQNQLVREAMDNGAEVIVFSAVDYNANSQVINEAAQRGIKIVVIDSDVNSDQVSCRIGTDNVEAGRQAAQAALHTDEEELYVGIVNYDVNSANGQQREQGFREIMEESPRVKEITTINVVSTTEDAREGTRELIKENPQINVIVTFNEWTSLGVGWAIRDLEVKDAIHVVAFDSNTVSVGMLETGEVDALIVQNPYAMGYLGVEAASILASGNNVQESDVDTSVKIVTRENMFEPECQKMLFFFD</sequence>
<accession>A0A9D1R6I6</accession>
<organism evidence="6 7">
    <name type="scientific">Candidatus Acetatifactor stercoripullorum</name>
    <dbReference type="NCBI Taxonomy" id="2838414"/>
    <lineage>
        <taxon>Bacteria</taxon>
        <taxon>Bacillati</taxon>
        <taxon>Bacillota</taxon>
        <taxon>Clostridia</taxon>
        <taxon>Lachnospirales</taxon>
        <taxon>Lachnospiraceae</taxon>
        <taxon>Acetatifactor</taxon>
    </lineage>
</organism>
<evidence type="ECO:0000259" key="5">
    <source>
        <dbReference type="Pfam" id="PF13407"/>
    </source>
</evidence>
<dbReference type="EMBL" id="DXGH01000030">
    <property type="protein sequence ID" value="HIW80966.1"/>
    <property type="molecule type" value="Genomic_DNA"/>
</dbReference>
<feature type="domain" description="Periplasmic binding protein" evidence="5">
    <location>
        <begin position="34"/>
        <end position="289"/>
    </location>
</feature>
<evidence type="ECO:0000313" key="6">
    <source>
        <dbReference type="EMBL" id="HIW80966.1"/>
    </source>
</evidence>
<comment type="caution">
    <text evidence="6">The sequence shown here is derived from an EMBL/GenBank/DDBJ whole genome shotgun (WGS) entry which is preliminary data.</text>
</comment>
<dbReference type="CDD" id="cd20006">
    <property type="entry name" value="PBP1_ABC_sugar_binding-like"/>
    <property type="match status" value="1"/>
</dbReference>
<dbReference type="SUPFAM" id="SSF53822">
    <property type="entry name" value="Periplasmic binding protein-like I"/>
    <property type="match status" value="1"/>
</dbReference>
<dbReference type="Pfam" id="PF13407">
    <property type="entry name" value="Peripla_BP_4"/>
    <property type="match status" value="1"/>
</dbReference>
<protein>
    <submittedName>
        <fullName evidence="6">Substrate-binding domain-containing protein</fullName>
    </submittedName>
</protein>
<dbReference type="Gene3D" id="3.40.50.2300">
    <property type="match status" value="2"/>
</dbReference>
<evidence type="ECO:0000256" key="3">
    <source>
        <dbReference type="ARBA" id="ARBA00022729"/>
    </source>
</evidence>
<evidence type="ECO:0000256" key="4">
    <source>
        <dbReference type="SAM" id="SignalP"/>
    </source>
</evidence>
<dbReference type="GO" id="GO:0030246">
    <property type="term" value="F:carbohydrate binding"/>
    <property type="evidence" value="ECO:0007669"/>
    <property type="project" value="UniProtKB-ARBA"/>
</dbReference>
<dbReference type="InterPro" id="IPR025997">
    <property type="entry name" value="SBP_2_dom"/>
</dbReference>
<feature type="signal peptide" evidence="4">
    <location>
        <begin position="1"/>
        <end position="26"/>
    </location>
</feature>
<name>A0A9D1R6I6_9FIRM</name>
<dbReference type="Proteomes" id="UP000824265">
    <property type="component" value="Unassembled WGS sequence"/>
</dbReference>
<dbReference type="AlphaFoldDB" id="A0A9D1R6I6"/>